<comment type="subcellular location">
    <subcellularLocation>
        <location evidence="5">Cytoplasm</location>
    </subcellularLocation>
</comment>
<dbReference type="RefSeq" id="WP_026609662.1">
    <property type="nucleotide sequence ID" value="NZ_OX458333.1"/>
</dbReference>
<reference evidence="6 7" key="1">
    <citation type="submission" date="2023-03" db="EMBL/GenBank/DDBJ databases">
        <authorList>
            <person name="Pearce D."/>
        </authorList>
    </citation>
    <scope>NUCLEOTIDE SEQUENCE [LARGE SCALE GENOMIC DNA]</scope>
    <source>
        <strain evidence="6">Msz</strain>
    </source>
</reference>
<comment type="similarity">
    <text evidence="1 5">Belongs to the SecB family.</text>
</comment>
<dbReference type="PANTHER" id="PTHR36918:SF1">
    <property type="entry name" value="PROTEIN-EXPORT PROTEIN SECB"/>
    <property type="match status" value="1"/>
</dbReference>
<dbReference type="InterPro" id="IPR003708">
    <property type="entry name" value="SecB"/>
</dbReference>
<keyword evidence="2 5" id="KW-0813">Transport</keyword>
<evidence type="ECO:0000256" key="4">
    <source>
        <dbReference type="ARBA" id="ARBA00023010"/>
    </source>
</evidence>
<dbReference type="PANTHER" id="PTHR36918">
    <property type="match status" value="1"/>
</dbReference>
<dbReference type="EMBL" id="OX458333">
    <property type="protein sequence ID" value="CAI8941984.1"/>
    <property type="molecule type" value="Genomic_DNA"/>
</dbReference>
<organism evidence="6 7">
    <name type="scientific">Methylocaldum szegediense</name>
    <dbReference type="NCBI Taxonomy" id="73780"/>
    <lineage>
        <taxon>Bacteria</taxon>
        <taxon>Pseudomonadati</taxon>
        <taxon>Pseudomonadota</taxon>
        <taxon>Gammaproteobacteria</taxon>
        <taxon>Methylococcales</taxon>
        <taxon>Methylococcaceae</taxon>
        <taxon>Methylocaldum</taxon>
    </lineage>
</organism>
<evidence type="ECO:0000256" key="2">
    <source>
        <dbReference type="ARBA" id="ARBA00022448"/>
    </source>
</evidence>
<dbReference type="NCBIfam" id="NF004393">
    <property type="entry name" value="PRK05751.1-4"/>
    <property type="match status" value="1"/>
</dbReference>
<proteinExistence type="inferred from homology"/>
<dbReference type="Proteomes" id="UP001162030">
    <property type="component" value="Chromosome"/>
</dbReference>
<dbReference type="SUPFAM" id="SSF54611">
    <property type="entry name" value="SecB-like"/>
    <property type="match status" value="1"/>
</dbReference>
<dbReference type="HAMAP" id="MF_00821">
    <property type="entry name" value="SecB"/>
    <property type="match status" value="1"/>
</dbReference>
<evidence type="ECO:0000256" key="3">
    <source>
        <dbReference type="ARBA" id="ARBA00022927"/>
    </source>
</evidence>
<accession>A0ABN8XD20</accession>
<evidence type="ECO:0000313" key="7">
    <source>
        <dbReference type="Proteomes" id="UP001162030"/>
    </source>
</evidence>
<keyword evidence="7" id="KW-1185">Reference proteome</keyword>
<dbReference type="PRINTS" id="PR01594">
    <property type="entry name" value="SECBCHAPRONE"/>
</dbReference>
<keyword evidence="3 5" id="KW-0653">Protein transport</keyword>
<keyword evidence="4 5" id="KW-0811">Translocation</keyword>
<name>A0ABN8XD20_9GAMM</name>
<dbReference type="Pfam" id="PF02556">
    <property type="entry name" value="SecB"/>
    <property type="match status" value="1"/>
</dbReference>
<evidence type="ECO:0000313" key="6">
    <source>
        <dbReference type="EMBL" id="CAI8941984.1"/>
    </source>
</evidence>
<dbReference type="InterPro" id="IPR035958">
    <property type="entry name" value="SecB-like_sf"/>
</dbReference>
<comment type="subunit">
    <text evidence="5">Homotetramer, a dimer of dimers. One homotetramer interacts with 1 SecA dimer.</text>
</comment>
<evidence type="ECO:0000256" key="5">
    <source>
        <dbReference type="HAMAP-Rule" id="MF_00821"/>
    </source>
</evidence>
<gene>
    <name evidence="5 6" type="primary">secB</name>
    <name evidence="6" type="ORF">MSZNOR_4260</name>
</gene>
<protein>
    <recommendedName>
        <fullName evidence="5">Protein-export protein SecB</fullName>
    </recommendedName>
</protein>
<dbReference type="NCBIfam" id="TIGR00809">
    <property type="entry name" value="secB"/>
    <property type="match status" value="1"/>
</dbReference>
<comment type="function">
    <text evidence="5">One of the proteins required for the normal export of preproteins out of the cell cytoplasm. It is a molecular chaperone that binds to a subset of precursor proteins, maintaining them in a translocation-competent state. It also specifically binds to its receptor SecA.</text>
</comment>
<evidence type="ECO:0000256" key="1">
    <source>
        <dbReference type="ARBA" id="ARBA00009990"/>
    </source>
</evidence>
<keyword evidence="5" id="KW-0963">Cytoplasm</keyword>
<dbReference type="NCBIfam" id="NF004394">
    <property type="entry name" value="PRK05751.1-5"/>
    <property type="match status" value="1"/>
</dbReference>
<dbReference type="Gene3D" id="3.10.420.10">
    <property type="entry name" value="SecB-like"/>
    <property type="match status" value="1"/>
</dbReference>
<sequence>MAEETTQPERQFVLQKIYVKDVSFETPNSPEIFTHKWEPKVEFNLSSNAQKLQENLYEVSLTTTVTVKLGEKTAYLVEVCQAGIFAMAGFNDQELGPLIGSYCPNVLFPYAREAVSDLVTKGGFPPMLLAPINFDALYMQQLQQQQGAAPTSH</sequence>
<keyword evidence="5" id="KW-0143">Chaperone</keyword>